<organism evidence="1 2">
    <name type="scientific">Juglans regia</name>
    <name type="common">English walnut</name>
    <dbReference type="NCBI Taxonomy" id="51240"/>
    <lineage>
        <taxon>Eukaryota</taxon>
        <taxon>Viridiplantae</taxon>
        <taxon>Streptophyta</taxon>
        <taxon>Embryophyta</taxon>
        <taxon>Tracheophyta</taxon>
        <taxon>Spermatophyta</taxon>
        <taxon>Magnoliopsida</taxon>
        <taxon>eudicotyledons</taxon>
        <taxon>Gunneridae</taxon>
        <taxon>Pentapetalae</taxon>
        <taxon>rosids</taxon>
        <taxon>fabids</taxon>
        <taxon>Fagales</taxon>
        <taxon>Juglandaceae</taxon>
        <taxon>Juglans</taxon>
    </lineage>
</organism>
<accession>A0A2I4H978</accession>
<dbReference type="GeneID" id="109014644"/>
<dbReference type="PANTHER" id="PTHR32387:SF3">
    <property type="entry name" value="ATP_DNA BINDING PROTEIN"/>
    <property type="match status" value="1"/>
</dbReference>
<keyword evidence="1" id="KW-1185">Reference proteome</keyword>
<protein>
    <submittedName>
        <fullName evidence="2">Uncharacterized protein LOC109014644</fullName>
    </submittedName>
</protein>
<evidence type="ECO:0000313" key="1">
    <source>
        <dbReference type="Proteomes" id="UP000235220"/>
    </source>
</evidence>
<dbReference type="KEGG" id="jre:109014644"/>
<dbReference type="Gramene" id="Jr11_13220_p1">
    <property type="protein sequence ID" value="cds.Jr11_13220_p1"/>
    <property type="gene ID" value="Jr11_13220"/>
</dbReference>
<evidence type="ECO:0000313" key="2">
    <source>
        <dbReference type="RefSeq" id="XP_018852693.1"/>
    </source>
</evidence>
<reference evidence="2" key="1">
    <citation type="submission" date="2025-08" db="UniProtKB">
        <authorList>
            <consortium name="RefSeq"/>
        </authorList>
    </citation>
    <scope>IDENTIFICATION</scope>
    <source>
        <tissue evidence="2">Leaves</tissue>
    </source>
</reference>
<dbReference type="STRING" id="51240.A0A2I4H978"/>
<gene>
    <name evidence="2" type="primary">LOC109014644</name>
</gene>
<dbReference type="OrthoDB" id="1262810at2759"/>
<dbReference type="RefSeq" id="XP_018852693.1">
    <property type="nucleotide sequence ID" value="XM_018997148.1"/>
</dbReference>
<name>A0A2I4H978_JUGRE</name>
<dbReference type="AlphaFoldDB" id="A0A2I4H978"/>
<sequence>MGFLINRMHHFLHQGNIFKDAATWNESTLLKRDHAWKKTWILDCVPSAFFNAFVSLVITSSVNGPVSSLVPMFRFIPVDHSSHQELNTVRQSLKAKLVEESIVPIETYSQQNVFYKPYEVGRLMPDFWRILDQAREQKVNLHNLQSLGKYILSSSFDNEEYDDILSFLGVEPVNNEWYAACIQSSNLVAGVLKDLYLEILLFFASNWSSKFECTNIKNVRLIKYVGVDRDESLCSIYECMNFSTVVSLSRDYLYVSWLSDSSREFRCAGNRFFMPTCTQEALFFSSKKVAIWNWLQVQVKVVFVNVYEYAIHIRNSLNNDRKLAVAFVRFLYHSLLKEHLSRGETDDLCDIMPLIDNYGDLTTKRQGVIVPANGSKWVELIVSNPWRGVDYIELGEENLRPGYFAGEFTSGEQLLEFLKTHVGASDIPDISPPDADIPAVAAPLTFQNVFLLLDWIRNLKYRGIRILNRFLKSIKEATISVIHAYLFTGNHFANGSVLVHIPLIDQKFYGDRINDYKDELKTIGVVFEYGEACEYIGNHLMFVVENSTLTRSQVLSVLNFIRFFKENVLPLDKFISRIKERRWLRTSCSDRSPVEFVLFDPEWRLASQISDIPFIDTDYFGEEILSLEEELKSLGVLIGFNGSFKLVGDNLKSPSRLTSLTAEAVLLILECMHHLGSPTKLVETLRGVKCFKTNIGYKSPGECFLFNSEWACMLQVFNGFPLIDHDFYGSIIFSYINQLRQIGVKVDFEEAVKVFAHSFRQQASSMTKENVLSFLSCYRQLKGTPHKFPPDLKKFLREEKWLRTRLGGV</sequence>
<dbReference type="Proteomes" id="UP000235220">
    <property type="component" value="Chromosome 11"/>
</dbReference>
<dbReference type="PANTHER" id="PTHR32387">
    <property type="entry name" value="WU:FJ29H11"/>
    <property type="match status" value="1"/>
</dbReference>
<proteinExistence type="predicted"/>
<dbReference type="InterPro" id="IPR052957">
    <property type="entry name" value="Auxin_embryo_med"/>
</dbReference>